<protein>
    <submittedName>
        <fullName evidence="3">Uncharacterized protein</fullName>
    </submittedName>
</protein>
<feature type="signal peptide" evidence="2">
    <location>
        <begin position="1"/>
        <end position="20"/>
    </location>
</feature>
<name>A0A1Y2CCI5_9FUNG</name>
<feature type="compositionally biased region" description="Low complexity" evidence="1">
    <location>
        <begin position="63"/>
        <end position="98"/>
    </location>
</feature>
<dbReference type="Proteomes" id="UP000193642">
    <property type="component" value="Unassembled WGS sequence"/>
</dbReference>
<feature type="region of interest" description="Disordered" evidence="1">
    <location>
        <begin position="63"/>
        <end position="190"/>
    </location>
</feature>
<evidence type="ECO:0000313" key="4">
    <source>
        <dbReference type="Proteomes" id="UP000193642"/>
    </source>
</evidence>
<gene>
    <name evidence="3" type="ORF">BCR33DRAFT_765804</name>
</gene>
<feature type="chain" id="PRO_5013231603" evidence="2">
    <location>
        <begin position="21"/>
        <end position="320"/>
    </location>
</feature>
<comment type="caution">
    <text evidence="3">The sequence shown here is derived from an EMBL/GenBank/DDBJ whole genome shotgun (WGS) entry which is preliminary data.</text>
</comment>
<dbReference type="EMBL" id="MCGO01000021">
    <property type="protein sequence ID" value="ORY44748.1"/>
    <property type="molecule type" value="Genomic_DNA"/>
</dbReference>
<organism evidence="3 4">
    <name type="scientific">Rhizoclosmatium globosum</name>
    <dbReference type="NCBI Taxonomy" id="329046"/>
    <lineage>
        <taxon>Eukaryota</taxon>
        <taxon>Fungi</taxon>
        <taxon>Fungi incertae sedis</taxon>
        <taxon>Chytridiomycota</taxon>
        <taxon>Chytridiomycota incertae sedis</taxon>
        <taxon>Chytridiomycetes</taxon>
        <taxon>Chytridiales</taxon>
        <taxon>Chytriomycetaceae</taxon>
        <taxon>Rhizoclosmatium</taxon>
    </lineage>
</organism>
<feature type="compositionally biased region" description="Low complexity" evidence="1">
    <location>
        <begin position="147"/>
        <end position="158"/>
    </location>
</feature>
<keyword evidence="4" id="KW-1185">Reference proteome</keyword>
<keyword evidence="2" id="KW-0732">Signal</keyword>
<reference evidence="3 4" key="1">
    <citation type="submission" date="2016-07" db="EMBL/GenBank/DDBJ databases">
        <title>Pervasive Adenine N6-methylation of Active Genes in Fungi.</title>
        <authorList>
            <consortium name="DOE Joint Genome Institute"/>
            <person name="Mondo S.J."/>
            <person name="Dannebaum R.O."/>
            <person name="Kuo R.C."/>
            <person name="Labutti K."/>
            <person name="Haridas S."/>
            <person name="Kuo A."/>
            <person name="Salamov A."/>
            <person name="Ahrendt S.R."/>
            <person name="Lipzen A."/>
            <person name="Sullivan W."/>
            <person name="Andreopoulos W.B."/>
            <person name="Clum A."/>
            <person name="Lindquist E."/>
            <person name="Daum C."/>
            <person name="Ramamoorthy G.K."/>
            <person name="Gryganskyi A."/>
            <person name="Culley D."/>
            <person name="Magnuson J.K."/>
            <person name="James T.Y."/>
            <person name="O'Malley M.A."/>
            <person name="Stajich J.E."/>
            <person name="Spatafora J.W."/>
            <person name="Visel A."/>
            <person name="Grigoriev I.V."/>
        </authorList>
    </citation>
    <scope>NUCLEOTIDE SEQUENCE [LARGE SCALE GENOMIC DNA]</scope>
    <source>
        <strain evidence="3 4">JEL800</strain>
    </source>
</reference>
<accession>A0A1Y2CCI5</accession>
<evidence type="ECO:0000313" key="3">
    <source>
        <dbReference type="EMBL" id="ORY44748.1"/>
    </source>
</evidence>
<feature type="compositionally biased region" description="Low complexity" evidence="1">
    <location>
        <begin position="119"/>
        <end position="128"/>
    </location>
</feature>
<dbReference type="AlphaFoldDB" id="A0A1Y2CCI5"/>
<evidence type="ECO:0000256" key="2">
    <source>
        <dbReference type="SAM" id="SignalP"/>
    </source>
</evidence>
<evidence type="ECO:0000256" key="1">
    <source>
        <dbReference type="SAM" id="MobiDB-lite"/>
    </source>
</evidence>
<sequence length="320" mass="30652">MRFILFTALLAAIAVVQVAGDGVYAAPQPVTPDAKPAPISPAPGPYVAPSPVTPPVTPPVLPAVPAVPASPNTPSLPTSGSTNSTPSGPSSGGTVSSGETQAPYVPPAQGQVAPAQSSNTQPVNNNNDTPPPNQVSPTSPAAANVPSTGSGSTGQGESYVPNQGGGGGASSGQQGQGQTPSNNVPGSGNGAAAVVTTTSCTLNNVPGVIPTTVVAPVAPNVPIVTGPSACSGGTSGGAGGSGGACVTPYVAPAVNVPTSTPAYKAPMAGTTPGATPGSQPYKAQAAQVGSNNVYASHAFANSIWASSSCTLILAIVIGYY</sequence>
<dbReference type="OrthoDB" id="10650148at2759"/>
<proteinExistence type="predicted"/>